<dbReference type="PROSITE" id="PS50857">
    <property type="entry name" value="COX2_CUA"/>
    <property type="match status" value="1"/>
</dbReference>
<dbReference type="GO" id="GO:0045277">
    <property type="term" value="C:respiratory chain complex IV"/>
    <property type="evidence" value="ECO:0007669"/>
    <property type="project" value="UniProtKB-ARBA"/>
</dbReference>
<dbReference type="InterPro" id="IPR034210">
    <property type="entry name" value="CcO_II_C"/>
</dbReference>
<evidence type="ECO:0000256" key="6">
    <source>
        <dbReference type="ARBA" id="ARBA00022692"/>
    </source>
</evidence>
<evidence type="ECO:0000256" key="10">
    <source>
        <dbReference type="ARBA" id="ARBA00022989"/>
    </source>
</evidence>
<dbReference type="PROSITE" id="PS50999">
    <property type="entry name" value="COX2_TM"/>
    <property type="match status" value="1"/>
</dbReference>
<dbReference type="InterPro" id="IPR008972">
    <property type="entry name" value="Cupredoxin"/>
</dbReference>
<dbReference type="InterPro" id="IPR011759">
    <property type="entry name" value="Cyt_c_oxidase_su2_TM_dom"/>
</dbReference>
<keyword evidence="11 15" id="KW-0186">Copper</keyword>
<evidence type="ECO:0000256" key="7">
    <source>
        <dbReference type="ARBA" id="ARBA00022723"/>
    </source>
</evidence>
<feature type="domain" description="Cytochrome oxidase subunit II transmembrane region profile" evidence="18">
    <location>
        <begin position="36"/>
        <end position="130"/>
    </location>
</feature>
<dbReference type="InterPro" id="IPR036257">
    <property type="entry name" value="Cyt_c_oxidase_su2_TM_sf"/>
</dbReference>
<dbReference type="Pfam" id="PF02790">
    <property type="entry name" value="COX2_TM"/>
    <property type="match status" value="1"/>
</dbReference>
<dbReference type="FunFam" id="1.10.287.90:FF:000004">
    <property type="entry name" value="Cytochrome c oxidase subunit 2"/>
    <property type="match status" value="1"/>
</dbReference>
<dbReference type="CDD" id="cd13912">
    <property type="entry name" value="CcO_II_C"/>
    <property type="match status" value="1"/>
</dbReference>
<reference evidence="19" key="1">
    <citation type="submission" date="2016-12" db="EMBL/GenBank/DDBJ databases">
        <title>The complete mitochondrial genome of the lichenized fungus Opegrapha vulgata.</title>
        <authorList>
            <person name="Huckels G."/>
            <person name="Keepers K.G."/>
            <person name="Pogoda C.S."/>
            <person name="Tripp E.A."/>
            <person name="Lendemer J.C."/>
            <person name="Kane N.C."/>
        </authorList>
    </citation>
    <scope>NUCLEOTIDE SEQUENCE</scope>
</reference>
<comment type="catalytic activity">
    <reaction evidence="14">
        <text>4 Fe(II)-[cytochrome c] + O2 + 8 H(+)(in) = 4 Fe(III)-[cytochrome c] + 2 H2O + 4 H(+)(out)</text>
        <dbReference type="Rhea" id="RHEA:11436"/>
        <dbReference type="Rhea" id="RHEA-COMP:10350"/>
        <dbReference type="Rhea" id="RHEA-COMP:14399"/>
        <dbReference type="ChEBI" id="CHEBI:15377"/>
        <dbReference type="ChEBI" id="CHEBI:15378"/>
        <dbReference type="ChEBI" id="CHEBI:15379"/>
        <dbReference type="ChEBI" id="CHEBI:29033"/>
        <dbReference type="ChEBI" id="CHEBI:29034"/>
        <dbReference type="EC" id="7.1.1.9"/>
    </reaction>
    <physiologicalReaction direction="left-to-right" evidence="14">
        <dbReference type="Rhea" id="RHEA:11437"/>
    </physiologicalReaction>
</comment>
<dbReference type="Gene3D" id="1.10.287.90">
    <property type="match status" value="1"/>
</dbReference>
<feature type="domain" description="Cytochrome oxidase subunit II copper A binding" evidence="17">
    <location>
        <begin position="131"/>
        <end position="269"/>
    </location>
</feature>
<accession>A0A286QSJ0</accession>
<keyword evidence="6 15" id="KW-0812">Transmembrane</keyword>
<keyword evidence="10 16" id="KW-1133">Transmembrane helix</keyword>
<dbReference type="PRINTS" id="PR01166">
    <property type="entry name" value="CYCOXIDASEII"/>
</dbReference>
<protein>
    <recommendedName>
        <fullName evidence="3 15">Cytochrome c oxidase subunit 2</fullName>
    </recommendedName>
</protein>
<evidence type="ECO:0000256" key="12">
    <source>
        <dbReference type="ARBA" id="ARBA00023128"/>
    </source>
</evidence>
<geneLocation type="mitochondrion" evidence="19"/>
<dbReference type="GeneID" id="33942382"/>
<evidence type="ECO:0000256" key="5">
    <source>
        <dbReference type="ARBA" id="ARBA00022660"/>
    </source>
</evidence>
<dbReference type="GO" id="GO:0005743">
    <property type="term" value="C:mitochondrial inner membrane"/>
    <property type="evidence" value="ECO:0007669"/>
    <property type="project" value="UniProtKB-SubCell"/>
</dbReference>
<evidence type="ECO:0000256" key="11">
    <source>
        <dbReference type="ARBA" id="ARBA00023008"/>
    </source>
</evidence>
<evidence type="ECO:0000256" key="16">
    <source>
        <dbReference type="SAM" id="Phobius"/>
    </source>
</evidence>
<dbReference type="PROSITE" id="PS00078">
    <property type="entry name" value="COX2"/>
    <property type="match status" value="1"/>
</dbReference>
<organism evidence="19">
    <name type="scientific">Opegrapha vulgata</name>
    <dbReference type="NCBI Taxonomy" id="543791"/>
    <lineage>
        <taxon>Eukaryota</taxon>
        <taxon>Fungi</taxon>
        <taxon>Dikarya</taxon>
        <taxon>Ascomycota</taxon>
        <taxon>Pezizomycotina</taxon>
        <taxon>Arthoniomycetes</taxon>
        <taxon>Arthoniales</taxon>
        <taxon>Opegraphaceae</taxon>
        <taxon>Opegrapha</taxon>
    </lineage>
</organism>
<evidence type="ECO:0000256" key="8">
    <source>
        <dbReference type="ARBA" id="ARBA00022967"/>
    </source>
</evidence>
<dbReference type="SUPFAM" id="SSF49503">
    <property type="entry name" value="Cupredoxins"/>
    <property type="match status" value="1"/>
</dbReference>
<evidence type="ECO:0000256" key="9">
    <source>
        <dbReference type="ARBA" id="ARBA00022982"/>
    </source>
</evidence>
<evidence type="ECO:0000256" key="13">
    <source>
        <dbReference type="ARBA" id="ARBA00023136"/>
    </source>
</evidence>
<evidence type="ECO:0000256" key="3">
    <source>
        <dbReference type="ARBA" id="ARBA00015946"/>
    </source>
</evidence>
<dbReference type="AlphaFoldDB" id="A0A286QSJ0"/>
<dbReference type="RefSeq" id="YP_009424499.1">
    <property type="nucleotide sequence ID" value="NC_035825.1"/>
</dbReference>
<dbReference type="Pfam" id="PF00116">
    <property type="entry name" value="COX2"/>
    <property type="match status" value="1"/>
</dbReference>
<evidence type="ECO:0000256" key="2">
    <source>
        <dbReference type="ARBA" id="ARBA00007866"/>
    </source>
</evidence>
<proteinExistence type="inferred from homology"/>
<keyword evidence="12 15" id="KW-0496">Mitochondrion</keyword>
<evidence type="ECO:0000259" key="18">
    <source>
        <dbReference type="PROSITE" id="PS50999"/>
    </source>
</evidence>
<keyword evidence="8" id="KW-1278">Translocase</keyword>
<dbReference type="Gene3D" id="2.60.40.420">
    <property type="entry name" value="Cupredoxins - blue copper proteins"/>
    <property type="match status" value="1"/>
</dbReference>
<keyword evidence="7 15" id="KW-0479">Metal-binding</keyword>
<comment type="function">
    <text evidence="15">Component of the cytochrome c oxidase, the last enzyme in the mitochondrial electron transport chain which drives oxidative phosphorylation. The respiratory chain contains 3 multisubunit complexes succinate dehydrogenase (complex II, CII), ubiquinol-cytochrome c oxidoreductase (cytochrome b-c1 complex, complex III, CIII) and cytochrome c oxidase (complex IV, CIV), that cooperate to transfer electrons derived from NADH and succinate to molecular oxygen, creating an electrochemical gradient over the inner membrane that drives transmembrane transport and the ATP synthase. Cytochrome c oxidase is the component of the respiratory chain that catalyzes the reduction of oxygen to water. Electrons originating from reduced cytochrome c in the intermembrane space (IMS) are transferred via the dinuclear copper A center (CU(A)) of subunit 2 and heme A of subunit 1 to the active site in subunit 1, a binuclear center (BNC) formed by heme A3 and copper B (CU(B)). The BNC reduces molecular oxygen to 2 water molecules using 4 electrons from cytochrome c in the IMS and 4 protons from the mitochondrial matrix.</text>
</comment>
<evidence type="ECO:0000259" key="17">
    <source>
        <dbReference type="PROSITE" id="PS50857"/>
    </source>
</evidence>
<evidence type="ECO:0000256" key="14">
    <source>
        <dbReference type="ARBA" id="ARBA00049512"/>
    </source>
</evidence>
<evidence type="ECO:0000313" key="19">
    <source>
        <dbReference type="EMBL" id="ASB29443.1"/>
    </source>
</evidence>
<keyword evidence="15" id="KW-0999">Mitochondrion inner membrane</keyword>
<dbReference type="GO" id="GO:0004129">
    <property type="term" value="F:cytochrome-c oxidase activity"/>
    <property type="evidence" value="ECO:0007669"/>
    <property type="project" value="UniProtKB-EC"/>
</dbReference>
<dbReference type="PANTHER" id="PTHR22888">
    <property type="entry name" value="CYTOCHROME C OXIDASE, SUBUNIT II"/>
    <property type="match status" value="1"/>
</dbReference>
<keyword evidence="13 15" id="KW-0472">Membrane</keyword>
<sequence>MSIYLFDLNLSESMTILAKKGKCYVLSTYNVEQCDAPRPWGLYFQDSASPQMEALVELHDNIMFYLVIILFAVGWIIYAIMTEQAKGGVNHKYVSHGTLIELIWTLSPGFILLFIAFTSFKLLYLMDEVSDIDMTLYIEGHQWYWSYQYPDFMTDDGNYIEYDSYLTPESDLENGALRMLDVDERVIIPEVTHTRFLVSSGDVIHSYACPSLGIKADAYPGRLNQASALINRLGTFYGQCSEICGILHSSMPITIQSVSLEKFLVFLEEK</sequence>
<dbReference type="SUPFAM" id="SSF81464">
    <property type="entry name" value="Cytochrome c oxidase subunit II-like, transmembrane region"/>
    <property type="match status" value="1"/>
</dbReference>
<evidence type="ECO:0000256" key="1">
    <source>
        <dbReference type="ARBA" id="ARBA00004448"/>
    </source>
</evidence>
<dbReference type="InterPro" id="IPR045187">
    <property type="entry name" value="CcO_II"/>
</dbReference>
<comment type="similarity">
    <text evidence="2 15">Belongs to the cytochrome c oxidase subunit 2 family.</text>
</comment>
<gene>
    <name evidence="19" type="primary">cox2</name>
</gene>
<dbReference type="FunFam" id="2.60.40.420:FF:000001">
    <property type="entry name" value="Cytochrome c oxidase subunit 2"/>
    <property type="match status" value="1"/>
</dbReference>
<keyword evidence="5 15" id="KW-0679">Respiratory chain</keyword>
<evidence type="ECO:0000256" key="15">
    <source>
        <dbReference type="RuleBase" id="RU000457"/>
    </source>
</evidence>
<feature type="transmembrane region" description="Helical" evidence="16">
    <location>
        <begin position="62"/>
        <end position="81"/>
    </location>
</feature>
<dbReference type="InterPro" id="IPR002429">
    <property type="entry name" value="CcO_II-like_C"/>
</dbReference>
<dbReference type="GO" id="GO:0006123">
    <property type="term" value="P:mitochondrial electron transport, cytochrome c to oxygen"/>
    <property type="evidence" value="ECO:0007669"/>
    <property type="project" value="UniProtKB-ARBA"/>
</dbReference>
<comment type="cofactor">
    <cofactor evidence="15">
        <name>Cu cation</name>
        <dbReference type="ChEBI" id="CHEBI:23378"/>
    </cofactor>
    <text evidence="15">Binds a copper A center.</text>
</comment>
<evidence type="ECO:0000256" key="4">
    <source>
        <dbReference type="ARBA" id="ARBA00022448"/>
    </source>
</evidence>
<dbReference type="InterPro" id="IPR001505">
    <property type="entry name" value="Copper_CuA"/>
</dbReference>
<dbReference type="GO" id="GO:0005507">
    <property type="term" value="F:copper ion binding"/>
    <property type="evidence" value="ECO:0007669"/>
    <property type="project" value="InterPro"/>
</dbReference>
<name>A0A286QSJ0_9PEZI</name>
<keyword evidence="9 15" id="KW-0249">Electron transport</keyword>
<keyword evidence="4 15" id="KW-0813">Transport</keyword>
<dbReference type="PANTHER" id="PTHR22888:SF9">
    <property type="entry name" value="CYTOCHROME C OXIDASE SUBUNIT 2"/>
    <property type="match status" value="1"/>
</dbReference>
<feature type="transmembrane region" description="Helical" evidence="16">
    <location>
        <begin position="102"/>
        <end position="126"/>
    </location>
</feature>
<dbReference type="EMBL" id="KY315997">
    <property type="protein sequence ID" value="ASB29443.1"/>
    <property type="molecule type" value="Genomic_DNA"/>
</dbReference>
<comment type="subcellular location">
    <subcellularLocation>
        <location evidence="1 15">Mitochondrion inner membrane</location>
        <topology evidence="1 15">Multi-pass membrane protein</topology>
    </subcellularLocation>
</comment>